<dbReference type="SUPFAM" id="SSF57701">
    <property type="entry name" value="Zn2/Cys6 DNA-binding domain"/>
    <property type="match status" value="1"/>
</dbReference>
<keyword evidence="6" id="KW-1185">Reference proteome</keyword>
<dbReference type="Gene3D" id="4.10.240.10">
    <property type="entry name" value="Zn(2)-C6 fungal-type DNA-binding domain"/>
    <property type="match status" value="1"/>
</dbReference>
<dbReference type="InterPro" id="IPR007219">
    <property type="entry name" value="XnlR_reg_dom"/>
</dbReference>
<dbReference type="SMART" id="SM00906">
    <property type="entry name" value="Fungal_trans"/>
    <property type="match status" value="1"/>
</dbReference>
<evidence type="ECO:0000313" key="5">
    <source>
        <dbReference type="EMBL" id="KAK3047906.1"/>
    </source>
</evidence>
<feature type="compositionally biased region" description="Polar residues" evidence="3">
    <location>
        <begin position="701"/>
        <end position="717"/>
    </location>
</feature>
<dbReference type="Proteomes" id="UP001271007">
    <property type="component" value="Unassembled WGS sequence"/>
</dbReference>
<dbReference type="InterPro" id="IPR001138">
    <property type="entry name" value="Zn2Cys6_DnaBD"/>
</dbReference>
<dbReference type="GO" id="GO:0000981">
    <property type="term" value="F:DNA-binding transcription factor activity, RNA polymerase II-specific"/>
    <property type="evidence" value="ECO:0007669"/>
    <property type="project" value="InterPro"/>
</dbReference>
<keyword evidence="1" id="KW-0479">Metal-binding</keyword>
<dbReference type="SMART" id="SM00066">
    <property type="entry name" value="GAL4"/>
    <property type="match status" value="1"/>
</dbReference>
<organism evidence="5 6">
    <name type="scientific">Extremus antarcticus</name>
    <dbReference type="NCBI Taxonomy" id="702011"/>
    <lineage>
        <taxon>Eukaryota</taxon>
        <taxon>Fungi</taxon>
        <taxon>Dikarya</taxon>
        <taxon>Ascomycota</taxon>
        <taxon>Pezizomycotina</taxon>
        <taxon>Dothideomycetes</taxon>
        <taxon>Dothideomycetidae</taxon>
        <taxon>Mycosphaerellales</taxon>
        <taxon>Extremaceae</taxon>
        <taxon>Extremus</taxon>
    </lineage>
</organism>
<feature type="region of interest" description="Disordered" evidence="3">
    <location>
        <begin position="1"/>
        <end position="21"/>
    </location>
</feature>
<feature type="region of interest" description="Disordered" evidence="3">
    <location>
        <begin position="73"/>
        <end position="106"/>
    </location>
</feature>
<reference evidence="5" key="1">
    <citation type="submission" date="2023-04" db="EMBL/GenBank/DDBJ databases">
        <title>Black Yeasts Isolated from many extreme environments.</title>
        <authorList>
            <person name="Coleine C."/>
            <person name="Stajich J.E."/>
            <person name="Selbmann L."/>
        </authorList>
    </citation>
    <scope>NUCLEOTIDE SEQUENCE</scope>
    <source>
        <strain evidence="5">CCFEE 5312</strain>
    </source>
</reference>
<gene>
    <name evidence="5" type="ORF">LTR09_010731</name>
</gene>
<dbReference type="InterPro" id="IPR052761">
    <property type="entry name" value="Fungal_Detox/Toxin_TFs"/>
</dbReference>
<dbReference type="AlphaFoldDB" id="A0AAJ0G4W8"/>
<evidence type="ECO:0000259" key="4">
    <source>
        <dbReference type="PROSITE" id="PS50048"/>
    </source>
</evidence>
<dbReference type="CDD" id="cd12148">
    <property type="entry name" value="fungal_TF_MHR"/>
    <property type="match status" value="1"/>
</dbReference>
<evidence type="ECO:0000313" key="6">
    <source>
        <dbReference type="Proteomes" id="UP001271007"/>
    </source>
</evidence>
<dbReference type="GO" id="GO:0003677">
    <property type="term" value="F:DNA binding"/>
    <property type="evidence" value="ECO:0007669"/>
    <property type="project" value="InterPro"/>
</dbReference>
<accession>A0AAJ0G4W8</accession>
<name>A0AAJ0G4W8_9PEZI</name>
<evidence type="ECO:0000256" key="3">
    <source>
        <dbReference type="SAM" id="MobiDB-lite"/>
    </source>
</evidence>
<sequence length="841" mass="93394">MDAGAHASPANARKRKHSVVEAGDTERVIKHRSSQACQACRNRKVRCDVLVNGNPCTNCRLDQVECTVLASRRGKGGNASRRDEATTTPTPPPFPQPTKTTHGSVPDVVRVDSYPGREATSCPTGSSDDTAYVLHSMSKPIRRTLTPVHSGDAGYVPASVTFDQDPGRPPSNDERVPDVLTNGGPTVPFEGYDGLLTPETGTNTWNQHASHHRRPFQHQSPTGTTTLPPFIASLAARIPTEDLDFLVRKGAFTLPEPDMWIEIIRGYMLSVHPFMPMLDYRQFIRTIFDNREDDQISLLLFQAVMFAGVHSLPLAAIRKLGFDSTKQARHVFFHRARLLYEFDVDSDSATILQSVLLMSSWYSRWDDRRHTWHWTGAAYDIARSMGLHREPKGGHASDKLRHHRRRMWWSLYIRDRFITLGTRRPMRIQDHEFDVKMLTLEDFDLEPEDDHDEAQTIIPSGKERTSTALMCIQLAELCISIGRVVASQYTTLANSADVPHTMMVISKRDGSAGLEHCGQELNDWRQTLDEKVAVTDIPAKKHHSALQNEDPSHICSDVHWATLNMTYLTAVNVLHRAHALQPPPDTAEAQRMHKLSKAKVKDAARNLTKLSQTLLRKDQVRYLGLIGVTALVAACLSHMLDINSGDEDVRDASTFRLFQSLQVLESLAGIYASADAAVDFIASITRKAGISLPTQITATPLHVSTTSHNRSNSQTTIGRGARTRPHSSSEYLNGSSVAWPSNLIHGTPQAIHNHALSPQKVLDGDTHGIVEHSFGPAYEQGVPHFLDESPKGLSNTAITAPFLDWNNSVVDNSTFDPGPMAFNYDFYSDAFGFLDGNFQGV</sequence>
<feature type="domain" description="Zn(2)-C6 fungal-type" evidence="4">
    <location>
        <begin position="36"/>
        <end position="68"/>
    </location>
</feature>
<comment type="caution">
    <text evidence="5">The sequence shown here is derived from an EMBL/GenBank/DDBJ whole genome shotgun (WGS) entry which is preliminary data.</text>
</comment>
<dbReference type="PANTHER" id="PTHR47425">
    <property type="entry name" value="FARB-RELATED"/>
    <property type="match status" value="1"/>
</dbReference>
<evidence type="ECO:0000256" key="1">
    <source>
        <dbReference type="ARBA" id="ARBA00022723"/>
    </source>
</evidence>
<dbReference type="PANTHER" id="PTHR47425:SF3">
    <property type="entry name" value="ZN(II)2CYS6 TRANSCRIPTION FACTOR (EUROFUNG)"/>
    <property type="match status" value="1"/>
</dbReference>
<dbReference type="PROSITE" id="PS50048">
    <property type="entry name" value="ZN2_CY6_FUNGAL_2"/>
    <property type="match status" value="1"/>
</dbReference>
<dbReference type="Pfam" id="PF00172">
    <property type="entry name" value="Zn_clus"/>
    <property type="match status" value="1"/>
</dbReference>
<protein>
    <recommendedName>
        <fullName evidence="4">Zn(2)-C6 fungal-type domain-containing protein</fullName>
    </recommendedName>
</protein>
<dbReference type="Pfam" id="PF04082">
    <property type="entry name" value="Fungal_trans"/>
    <property type="match status" value="1"/>
</dbReference>
<dbReference type="PROSITE" id="PS00463">
    <property type="entry name" value="ZN2_CY6_FUNGAL_1"/>
    <property type="match status" value="1"/>
</dbReference>
<dbReference type="EMBL" id="JAWDJX010000055">
    <property type="protein sequence ID" value="KAK3047906.1"/>
    <property type="molecule type" value="Genomic_DNA"/>
</dbReference>
<feature type="region of interest" description="Disordered" evidence="3">
    <location>
        <begin position="701"/>
        <end position="731"/>
    </location>
</feature>
<keyword evidence="2" id="KW-0539">Nucleus</keyword>
<dbReference type="GO" id="GO:0008270">
    <property type="term" value="F:zinc ion binding"/>
    <property type="evidence" value="ECO:0007669"/>
    <property type="project" value="InterPro"/>
</dbReference>
<dbReference type="CDD" id="cd00067">
    <property type="entry name" value="GAL4"/>
    <property type="match status" value="1"/>
</dbReference>
<evidence type="ECO:0000256" key="2">
    <source>
        <dbReference type="ARBA" id="ARBA00023242"/>
    </source>
</evidence>
<dbReference type="InterPro" id="IPR036864">
    <property type="entry name" value="Zn2-C6_fun-type_DNA-bd_sf"/>
</dbReference>
<proteinExistence type="predicted"/>
<dbReference type="GO" id="GO:0006351">
    <property type="term" value="P:DNA-templated transcription"/>
    <property type="evidence" value="ECO:0007669"/>
    <property type="project" value="InterPro"/>
</dbReference>